<dbReference type="RefSeq" id="WP_398284532.1">
    <property type="nucleotide sequence ID" value="NZ_JBITLV010000012.1"/>
</dbReference>
<feature type="region of interest" description="Disordered" evidence="1">
    <location>
        <begin position="1"/>
        <end position="79"/>
    </location>
</feature>
<gene>
    <name evidence="2" type="ORF">ACIB24_22895</name>
</gene>
<protein>
    <submittedName>
        <fullName evidence="2">Uncharacterized protein</fullName>
    </submittedName>
</protein>
<keyword evidence="3" id="KW-1185">Reference proteome</keyword>
<evidence type="ECO:0000313" key="2">
    <source>
        <dbReference type="EMBL" id="MFI7589928.1"/>
    </source>
</evidence>
<feature type="compositionally biased region" description="Acidic residues" evidence="1">
    <location>
        <begin position="1"/>
        <end position="24"/>
    </location>
</feature>
<organism evidence="2 3">
    <name type="scientific">Spongisporangium articulatum</name>
    <dbReference type="NCBI Taxonomy" id="3362603"/>
    <lineage>
        <taxon>Bacteria</taxon>
        <taxon>Bacillati</taxon>
        <taxon>Actinomycetota</taxon>
        <taxon>Actinomycetes</taxon>
        <taxon>Kineosporiales</taxon>
        <taxon>Kineosporiaceae</taxon>
        <taxon>Spongisporangium</taxon>
    </lineage>
</organism>
<sequence>MSEPDDVDTATVDDDEYAQDLADEERERQATRGRTNVAVNDLTEDDPGDEAGGEPDDPYAEPTPEQVAEMDRASEGGRI</sequence>
<reference evidence="2 3" key="1">
    <citation type="submission" date="2024-10" db="EMBL/GenBank/DDBJ databases">
        <title>The Natural Products Discovery Center: Release of the First 8490 Sequenced Strains for Exploring Actinobacteria Biosynthetic Diversity.</title>
        <authorList>
            <person name="Kalkreuter E."/>
            <person name="Kautsar S.A."/>
            <person name="Yang D."/>
            <person name="Bader C.D."/>
            <person name="Teijaro C.N."/>
            <person name="Fluegel L."/>
            <person name="Davis C.M."/>
            <person name="Simpson J.R."/>
            <person name="Lauterbach L."/>
            <person name="Steele A.D."/>
            <person name="Gui C."/>
            <person name="Meng S."/>
            <person name="Li G."/>
            <person name="Viehrig K."/>
            <person name="Ye F."/>
            <person name="Su P."/>
            <person name="Kiefer A.F."/>
            <person name="Nichols A."/>
            <person name="Cepeda A.J."/>
            <person name="Yan W."/>
            <person name="Fan B."/>
            <person name="Jiang Y."/>
            <person name="Adhikari A."/>
            <person name="Zheng C.-J."/>
            <person name="Schuster L."/>
            <person name="Cowan T.M."/>
            <person name="Smanski M.J."/>
            <person name="Chevrette M.G."/>
            <person name="De Carvalho L.P.S."/>
            <person name="Shen B."/>
        </authorList>
    </citation>
    <scope>NUCLEOTIDE SEQUENCE [LARGE SCALE GENOMIC DNA]</scope>
    <source>
        <strain evidence="2 3">NPDC049639</strain>
    </source>
</reference>
<name>A0ABW8AVA8_9ACTN</name>
<evidence type="ECO:0000313" key="3">
    <source>
        <dbReference type="Proteomes" id="UP001612915"/>
    </source>
</evidence>
<dbReference type="Proteomes" id="UP001612915">
    <property type="component" value="Unassembled WGS sequence"/>
</dbReference>
<accession>A0ABW8AVA8</accession>
<evidence type="ECO:0000256" key="1">
    <source>
        <dbReference type="SAM" id="MobiDB-lite"/>
    </source>
</evidence>
<proteinExistence type="predicted"/>
<feature type="compositionally biased region" description="Acidic residues" evidence="1">
    <location>
        <begin position="42"/>
        <end position="59"/>
    </location>
</feature>
<comment type="caution">
    <text evidence="2">The sequence shown here is derived from an EMBL/GenBank/DDBJ whole genome shotgun (WGS) entry which is preliminary data.</text>
</comment>
<dbReference type="EMBL" id="JBITLV010000012">
    <property type="protein sequence ID" value="MFI7589928.1"/>
    <property type="molecule type" value="Genomic_DNA"/>
</dbReference>
<feature type="compositionally biased region" description="Basic and acidic residues" evidence="1">
    <location>
        <begin position="69"/>
        <end position="79"/>
    </location>
</feature>